<reference evidence="2 3" key="1">
    <citation type="journal article" date="2024" name="IMA Fungus">
        <title>IMA Genome - F19 : A genome assembly and annotation guide to empower mycologists, including annotated draft genome sequences of Ceratocystis pirilliformis, Diaporthe australafricana, Fusarium ophioides, Paecilomyces lecythidis, and Sporothrix stenoceras.</title>
        <authorList>
            <person name="Aylward J."/>
            <person name="Wilson A.M."/>
            <person name="Visagie C.M."/>
            <person name="Spraker J."/>
            <person name="Barnes I."/>
            <person name="Buitendag C."/>
            <person name="Ceriani C."/>
            <person name="Del Mar Angel L."/>
            <person name="du Plessis D."/>
            <person name="Fuchs T."/>
            <person name="Gasser K."/>
            <person name="Kramer D."/>
            <person name="Li W."/>
            <person name="Munsamy K."/>
            <person name="Piso A."/>
            <person name="Price J.L."/>
            <person name="Sonnekus B."/>
            <person name="Thomas C."/>
            <person name="van der Nest A."/>
            <person name="van Dijk A."/>
            <person name="van Heerden A."/>
            <person name="van Vuuren N."/>
            <person name="Yilmaz N."/>
            <person name="Duong T.A."/>
            <person name="van der Merwe N.A."/>
            <person name="Wingfield M.J."/>
            <person name="Wingfield B.D."/>
        </authorList>
    </citation>
    <scope>NUCLEOTIDE SEQUENCE [LARGE SCALE GENOMIC DNA]</scope>
    <source>
        <strain evidence="2 3">CMW 18300</strain>
    </source>
</reference>
<comment type="caution">
    <text evidence="2">The sequence shown here is derived from an EMBL/GenBank/DDBJ whole genome shotgun (WGS) entry which is preliminary data.</text>
</comment>
<evidence type="ECO:0000259" key="1">
    <source>
        <dbReference type="Pfam" id="PF06985"/>
    </source>
</evidence>
<dbReference type="Proteomes" id="UP001583177">
    <property type="component" value="Unassembled WGS sequence"/>
</dbReference>
<accession>A0ABR3WJM4</accession>
<sequence length="283" mass="32470">MTDYGYEELSSAYPPSPVHGCIPLLQPDKQIRVLELDPVQLRDPNQAPALEGRLRVLNLPFDEDYTALSYVWAQKDPGTSERENKLVLHCDDHHHEARIGPNCWSALWHLSKTRGSLRIWVDALCVEQGNDHEKAQQILLMRAVYASAHTTYFWLGEATYGTNRAMEFLTFNGMLYSLRGGSYIHMFEERLQIFMMFTCLSTLGLLQYDVDLQDIFKRPWIERLWTLQECLLSQNGIVIDCSSPFRFPYSLAELGKSFTLDEYGYQPEPLRHGTAAGPGFGNR</sequence>
<proteinExistence type="predicted"/>
<dbReference type="EMBL" id="JAWRVE010000073">
    <property type="protein sequence ID" value="KAL1863860.1"/>
    <property type="molecule type" value="Genomic_DNA"/>
</dbReference>
<evidence type="ECO:0000313" key="3">
    <source>
        <dbReference type="Proteomes" id="UP001583177"/>
    </source>
</evidence>
<evidence type="ECO:0000313" key="2">
    <source>
        <dbReference type="EMBL" id="KAL1863860.1"/>
    </source>
</evidence>
<gene>
    <name evidence="2" type="ORF">Daus18300_008009</name>
</gene>
<organism evidence="2 3">
    <name type="scientific">Diaporthe australafricana</name>
    <dbReference type="NCBI Taxonomy" id="127596"/>
    <lineage>
        <taxon>Eukaryota</taxon>
        <taxon>Fungi</taxon>
        <taxon>Dikarya</taxon>
        <taxon>Ascomycota</taxon>
        <taxon>Pezizomycotina</taxon>
        <taxon>Sordariomycetes</taxon>
        <taxon>Sordariomycetidae</taxon>
        <taxon>Diaporthales</taxon>
        <taxon>Diaporthaceae</taxon>
        <taxon>Diaporthe</taxon>
    </lineage>
</organism>
<dbReference type="PANTHER" id="PTHR24148:SF64">
    <property type="entry name" value="HETEROKARYON INCOMPATIBILITY DOMAIN-CONTAINING PROTEIN"/>
    <property type="match status" value="1"/>
</dbReference>
<protein>
    <recommendedName>
        <fullName evidence="1">Heterokaryon incompatibility domain-containing protein</fullName>
    </recommendedName>
</protein>
<keyword evidence="3" id="KW-1185">Reference proteome</keyword>
<dbReference type="InterPro" id="IPR010730">
    <property type="entry name" value="HET"/>
</dbReference>
<feature type="domain" description="Heterokaryon incompatibility" evidence="1">
    <location>
        <begin position="65"/>
        <end position="229"/>
    </location>
</feature>
<dbReference type="Pfam" id="PF06985">
    <property type="entry name" value="HET"/>
    <property type="match status" value="1"/>
</dbReference>
<name>A0ABR3WJM4_9PEZI</name>
<dbReference type="PANTHER" id="PTHR24148">
    <property type="entry name" value="ANKYRIN REPEAT DOMAIN-CONTAINING PROTEIN 39 HOMOLOG-RELATED"/>
    <property type="match status" value="1"/>
</dbReference>
<dbReference type="InterPro" id="IPR052895">
    <property type="entry name" value="HetReg/Transcr_Mod"/>
</dbReference>